<dbReference type="Pfam" id="PF00094">
    <property type="entry name" value="VWD"/>
    <property type="match status" value="3"/>
</dbReference>
<evidence type="ECO:0000256" key="5">
    <source>
        <dbReference type="ARBA" id="ARBA00023008"/>
    </source>
</evidence>
<proteinExistence type="predicted"/>
<evidence type="ECO:0000256" key="8">
    <source>
        <dbReference type="SAM" id="MobiDB-lite"/>
    </source>
</evidence>
<dbReference type="GO" id="GO:0005615">
    <property type="term" value="C:extracellular space"/>
    <property type="evidence" value="ECO:0007669"/>
    <property type="project" value="TreeGrafter"/>
</dbReference>
<dbReference type="Proteomes" id="UP000504632">
    <property type="component" value="Chromosome 13"/>
</dbReference>
<dbReference type="Pfam" id="PF13330">
    <property type="entry name" value="Mucin2_WxxW"/>
    <property type="match status" value="2"/>
</dbReference>
<gene>
    <name evidence="11" type="primary">LOC115826624</name>
</gene>
<evidence type="ECO:0000256" key="7">
    <source>
        <dbReference type="ARBA" id="ARBA00023180"/>
    </source>
</evidence>
<dbReference type="InterPro" id="IPR014853">
    <property type="entry name" value="VWF/SSPO/ZAN-like_Cys-rich_dom"/>
</dbReference>
<dbReference type="SMART" id="SM00215">
    <property type="entry name" value="VWC_out"/>
    <property type="match status" value="2"/>
</dbReference>
<comment type="subcellular location">
    <subcellularLocation>
        <location evidence="1">Secreted</location>
    </subcellularLocation>
</comment>
<evidence type="ECO:0000256" key="1">
    <source>
        <dbReference type="ARBA" id="ARBA00004613"/>
    </source>
</evidence>
<dbReference type="InterPro" id="IPR002919">
    <property type="entry name" value="TIL_dom"/>
</dbReference>
<dbReference type="PANTHER" id="PTHR11339:SF408">
    <property type="entry name" value="MUCIN-5B"/>
    <property type="match status" value="1"/>
</dbReference>
<evidence type="ECO:0000256" key="6">
    <source>
        <dbReference type="ARBA" id="ARBA00023157"/>
    </source>
</evidence>
<dbReference type="SUPFAM" id="SSF57603">
    <property type="entry name" value="FnI-like domain"/>
    <property type="match status" value="1"/>
</dbReference>
<protein>
    <submittedName>
        <fullName evidence="11">Mucin-2-like</fullName>
    </submittedName>
</protein>
<accession>A0A6J2WRF9</accession>
<dbReference type="FunFam" id="2.10.25.10:FF:000153">
    <property type="entry name" value="MUC5B isoform 1"/>
    <property type="match status" value="1"/>
</dbReference>
<evidence type="ECO:0000256" key="2">
    <source>
        <dbReference type="ARBA" id="ARBA00022525"/>
    </source>
</evidence>
<dbReference type="CDD" id="cd19941">
    <property type="entry name" value="TIL"/>
    <property type="match status" value="3"/>
</dbReference>
<keyword evidence="4" id="KW-0677">Repeat</keyword>
<keyword evidence="5" id="KW-0186">Copper</keyword>
<evidence type="ECO:0000259" key="9">
    <source>
        <dbReference type="PROSITE" id="PS51233"/>
    </source>
</evidence>
<dbReference type="PROSITE" id="PS51233">
    <property type="entry name" value="VWFD"/>
    <property type="match status" value="3"/>
</dbReference>
<feature type="compositionally biased region" description="Low complexity" evidence="8">
    <location>
        <begin position="1176"/>
        <end position="1237"/>
    </location>
</feature>
<dbReference type="SMART" id="SM00832">
    <property type="entry name" value="C8"/>
    <property type="match status" value="3"/>
</dbReference>
<dbReference type="PANTHER" id="PTHR11339">
    <property type="entry name" value="EXTRACELLULAR MATRIX GLYCOPROTEIN RELATED"/>
    <property type="match status" value="1"/>
</dbReference>
<dbReference type="InterPro" id="IPR050780">
    <property type="entry name" value="Mucin_vWF_Thrombospondin_sf"/>
</dbReference>
<dbReference type="InterPro" id="IPR058753">
    <property type="entry name" value="TIL_OTOGL_Mucin"/>
</dbReference>
<dbReference type="SUPFAM" id="SSF57567">
    <property type="entry name" value="Serine protease inhibitors"/>
    <property type="match status" value="3"/>
</dbReference>
<dbReference type="Pfam" id="PF01826">
    <property type="entry name" value="TIL"/>
    <property type="match status" value="2"/>
</dbReference>
<dbReference type="GO" id="GO:0031012">
    <property type="term" value="C:extracellular matrix"/>
    <property type="evidence" value="ECO:0007669"/>
    <property type="project" value="TreeGrafter"/>
</dbReference>
<dbReference type="SMART" id="SM00214">
    <property type="entry name" value="VWC"/>
    <property type="match status" value="2"/>
</dbReference>
<sequence length="1352" mass="148783">MATTPPQAHNGQICSTWGNFHFKTFDGDYFQHPSTCNYVLTRLCDSSHEEFVVHMQRSYVDGVPKIDTVTMSLMGTVIILHNGSIIVDNTKVTLPYSQNGIRIVDSFSYIKISDKQGSGPVIFWNQDDALLIELPTKFKNQTCGLCGDFNGISVYNEFIENGERLKPAEYAYKHKLSENCESLELETHTECQNQTRECEALFARSAFSNCQDLLPMEPFVEACLRDKCQCKGSQEACLCNTVTEFSRQCVHAYGTPQTWRSESFCKKQCPMNKEYAECGMPCEDTCSNPDPKVCEEHCTDGCFCPHGTVFDDIKQTGCIPVDECPCVHNNKTYQAGESFTANCQKCVCQGARWSCIALDCPGICSVVGGAHFTTFDGKEYTFHGDCTYVFAQDADTGARVEGEIGKCGQTATKTCFKTVKMTVNQNTIKVSDTGIEVNGSPTKIPFLRDYVTIFKPSTFFIVVNTPSLRLEVQLDPIMQVYIVASHKSKGQLSGLCGNFNDAEVDDFKTESGITEGTAVTFANAWKTLDTCSNVVQTQLDPCSLNIENGAYAKESCSVLTEKNGLFSSCHTAVSPAEYEKRCVYDTCNCENRDKCLCAALSSYVQACAAKGVLLQNWRNSICGKIPLTTQRPHYASSKCPNNMVYSYNMISCNRTCQSLSMKDYTCQVQHLPVDGCGCEPGTYLNHEDKCVTAPECPCYYDYNNNYVQANNHLTRPDGAKCPPMVYINCSNSGPGGKGIECQRSCQTMNITDCDNLECVSGCACPDGLLSNGKGGCVEEEFCPCVHNGNLYNHGHVATVDCNTCTCRNRKWECTDYECPETCTIYGDGHYITFDGQRYFFNGDCEYTLSQDFCNGSMDGSFRIITENIPCGTTGTTCSKAIKLFLGGEEIVLSDEDIKVFKHENSEKIPYKVHVLGIYLVIESENGLILMWDKKTSLRVKLTSTFKNKLCGLCGNYDGNARNDFVTRSGECVVDTLDFGNSWSTSASCPKAVSLGDPCSSRPHRHSWATRQCSILKSSVFSTCHKLVDHGPYYDACVRDTCACDTGGDCECFCSAVAAYAAACSDKGVCISWRTPKICPLFCDYYNPPGECEWHYKACGPKCLKTCANPTGQCNSLIPHVEGCFPVCPPEKPYLDERNLTCVEEWVSNTYPNATTGGDFERITDLVESGQIPCGNPTTTTTITTTTTTTETPTTTTESPTTTTTSTTSTTPTTTTTTTTTTTETPTPTTPTTTGSTTTISPNPCTYKCIWSEWVSNTYPNATTGGDFERITDLVESGQIPCGNPVNIQCRRKDNKEPYNETGQNVECDVSVGLVCNNQDQTIVPQCFNYEIQVLCCENTCITTTTTTESPTT</sequence>
<keyword evidence="7" id="KW-0325">Glycoprotein</keyword>
<dbReference type="OrthoDB" id="160294at2759"/>
<keyword evidence="6" id="KW-1015">Disulfide bond</keyword>
<feature type="domain" description="VWFD" evidence="9">
    <location>
        <begin position="820"/>
        <end position="989"/>
    </location>
</feature>
<dbReference type="InterPro" id="IPR025155">
    <property type="entry name" value="WxxW_domain"/>
</dbReference>
<evidence type="ECO:0000256" key="4">
    <source>
        <dbReference type="ARBA" id="ARBA00022737"/>
    </source>
</evidence>
<dbReference type="GeneID" id="115826624"/>
<dbReference type="RefSeq" id="XP_030646361.1">
    <property type="nucleotide sequence ID" value="XM_030790501.1"/>
</dbReference>
<dbReference type="InterPro" id="IPR001846">
    <property type="entry name" value="VWF_type-D"/>
</dbReference>
<organism evidence="10 11">
    <name type="scientific">Chanos chanos</name>
    <name type="common">Milkfish</name>
    <name type="synonym">Mugil chanos</name>
    <dbReference type="NCBI Taxonomy" id="29144"/>
    <lineage>
        <taxon>Eukaryota</taxon>
        <taxon>Metazoa</taxon>
        <taxon>Chordata</taxon>
        <taxon>Craniata</taxon>
        <taxon>Vertebrata</taxon>
        <taxon>Euteleostomi</taxon>
        <taxon>Actinopterygii</taxon>
        <taxon>Neopterygii</taxon>
        <taxon>Teleostei</taxon>
        <taxon>Ostariophysi</taxon>
        <taxon>Gonorynchiformes</taxon>
        <taxon>Chanidae</taxon>
        <taxon>Chanos</taxon>
    </lineage>
</organism>
<keyword evidence="2" id="KW-0964">Secreted</keyword>
<dbReference type="SMART" id="SM00216">
    <property type="entry name" value="VWD"/>
    <property type="match status" value="3"/>
</dbReference>
<evidence type="ECO:0000313" key="10">
    <source>
        <dbReference type="Proteomes" id="UP000504632"/>
    </source>
</evidence>
<dbReference type="Gene3D" id="2.10.25.10">
    <property type="entry name" value="Laminin"/>
    <property type="match status" value="3"/>
</dbReference>
<evidence type="ECO:0000256" key="3">
    <source>
        <dbReference type="ARBA" id="ARBA00022729"/>
    </source>
</evidence>
<dbReference type="InParanoid" id="A0A6J2WRF9"/>
<feature type="non-terminal residue" evidence="11">
    <location>
        <position position="1352"/>
    </location>
</feature>
<dbReference type="Pfam" id="PF08742">
    <property type="entry name" value="C8"/>
    <property type="match status" value="3"/>
</dbReference>
<keyword evidence="3" id="KW-0732">Signal</keyword>
<keyword evidence="10" id="KW-1185">Reference proteome</keyword>
<dbReference type="FunFam" id="2.10.25.10:FF:000674">
    <property type="entry name" value="Mucin-2"/>
    <property type="match status" value="1"/>
</dbReference>
<name>A0A6J2WRF9_CHACN</name>
<dbReference type="Pfam" id="PF25962">
    <property type="entry name" value="TIL_OTOGL_Mucin"/>
    <property type="match status" value="1"/>
</dbReference>
<dbReference type="InterPro" id="IPR036084">
    <property type="entry name" value="Ser_inhib-like_sf"/>
</dbReference>
<feature type="domain" description="VWFD" evidence="9">
    <location>
        <begin position="12"/>
        <end position="181"/>
    </location>
</feature>
<evidence type="ECO:0000313" key="11">
    <source>
        <dbReference type="RefSeq" id="XP_030646361.1"/>
    </source>
</evidence>
<feature type="domain" description="VWFD" evidence="9">
    <location>
        <begin position="362"/>
        <end position="532"/>
    </location>
</feature>
<feature type="region of interest" description="Disordered" evidence="8">
    <location>
        <begin position="1168"/>
        <end position="1237"/>
    </location>
</feature>
<dbReference type="InterPro" id="IPR001007">
    <property type="entry name" value="VWF_dom"/>
</dbReference>
<reference evidence="11" key="1">
    <citation type="submission" date="2025-08" db="UniProtKB">
        <authorList>
            <consortium name="RefSeq"/>
        </authorList>
    </citation>
    <scope>IDENTIFICATION</scope>
</reference>